<evidence type="ECO:0000313" key="3">
    <source>
        <dbReference type="Proteomes" id="UP000191448"/>
    </source>
</evidence>
<dbReference type="AlphaFoldDB" id="A0A1V4SV77"/>
<comment type="caution">
    <text evidence="2">The sequence shown here is derived from an EMBL/GenBank/DDBJ whole genome shotgun (WGS) entry which is preliminary data.</text>
</comment>
<reference evidence="2 3" key="1">
    <citation type="submission" date="2016-02" db="EMBL/GenBank/DDBJ databases">
        <title>Genome sequence of Clostridium thermobutyricum DSM 4928.</title>
        <authorList>
            <person name="Poehlein A."/>
            <person name="Daniel R."/>
        </authorList>
    </citation>
    <scope>NUCLEOTIDE SEQUENCE [LARGE SCALE GENOMIC DNA]</scope>
    <source>
        <strain evidence="2 3">DSM 4928</strain>
    </source>
</reference>
<protein>
    <submittedName>
        <fullName evidence="2">Uncharacterized protein</fullName>
    </submittedName>
</protein>
<dbReference type="Proteomes" id="UP000191448">
    <property type="component" value="Unassembled WGS sequence"/>
</dbReference>
<dbReference type="RefSeq" id="WP_080022679.1">
    <property type="nucleotide sequence ID" value="NZ_LTAY01000037.1"/>
</dbReference>
<proteinExistence type="predicted"/>
<organism evidence="2 3">
    <name type="scientific">Clostridium thermobutyricum DSM 4928</name>
    <dbReference type="NCBI Taxonomy" id="1121339"/>
    <lineage>
        <taxon>Bacteria</taxon>
        <taxon>Bacillati</taxon>
        <taxon>Bacillota</taxon>
        <taxon>Clostridia</taxon>
        <taxon>Eubacteriales</taxon>
        <taxon>Clostridiaceae</taxon>
        <taxon>Clostridium</taxon>
    </lineage>
</organism>
<keyword evidence="1" id="KW-0812">Transmembrane</keyword>
<evidence type="ECO:0000313" key="2">
    <source>
        <dbReference type="EMBL" id="OPX47903.1"/>
    </source>
</evidence>
<feature type="transmembrane region" description="Helical" evidence="1">
    <location>
        <begin position="46"/>
        <end position="64"/>
    </location>
</feature>
<gene>
    <name evidence="2" type="ORF">CLTHE_14740</name>
</gene>
<feature type="transmembrane region" description="Helical" evidence="1">
    <location>
        <begin position="70"/>
        <end position="91"/>
    </location>
</feature>
<accession>A0A1V4SV77</accession>
<keyword evidence="1" id="KW-0472">Membrane</keyword>
<evidence type="ECO:0000256" key="1">
    <source>
        <dbReference type="SAM" id="Phobius"/>
    </source>
</evidence>
<dbReference type="EMBL" id="LTAY01000037">
    <property type="protein sequence ID" value="OPX47903.1"/>
    <property type="molecule type" value="Genomic_DNA"/>
</dbReference>
<sequence length="100" mass="10807">MGTVLFILGLNSKVTDIFGTQEILCGVVAVLSSIIGLIGGCINRKFMLIIAFILNLIAAFNLISNSSTGLYFSVEMVVTILFLVATILAFLNNKESKRAY</sequence>
<keyword evidence="1" id="KW-1133">Transmembrane helix</keyword>
<name>A0A1V4SV77_9CLOT</name>
<feature type="transmembrane region" description="Helical" evidence="1">
    <location>
        <begin position="20"/>
        <end position="39"/>
    </location>
</feature>